<dbReference type="InterPro" id="IPR051447">
    <property type="entry name" value="Lipoprotein-release_system"/>
</dbReference>
<comment type="caution">
    <text evidence="9">The sequence shown here is derived from an EMBL/GenBank/DDBJ whole genome shotgun (WGS) entry which is preliminary data.</text>
</comment>
<keyword evidence="10" id="KW-1185">Reference proteome</keyword>
<feature type="transmembrane region" description="Helical" evidence="7">
    <location>
        <begin position="684"/>
        <end position="702"/>
    </location>
</feature>
<feature type="transmembrane region" description="Helical" evidence="7">
    <location>
        <begin position="269"/>
        <end position="292"/>
    </location>
</feature>
<sequence>MSMLDRKLYRDFGRLWAQALAIALVMACGVATLILSVGAYRSLEETRAAFYDRYRFGTVFATAVRAPQHLKSRIENISGVASAELRIVKPVLIDVVGMAEPASGKVVSIPEFRDPSVNRLYLRYGRLPEPGRQNEVAVIETFADAHGFRPGDSFEAIMDGRKRALTIVGIVLSPEYIYAIGPGDMIPDPRRYGVFFMSEKTLGGLFDLDGAFNDVSLATVRNAETRAIIDALDDILEPYGGTGAYDREDQFSNAFLDAELEQLQAMSSIIPPIFLAVAAFLVNMILSRLIALEREQVGLLKALGYGNLAIGGHYAKLVIVIALVGLAIGSVAGWWMGRGLTRLYADFFSFPFLIFRQSVDLYALAGVVTVAAALAGAVKAIWSTVSLPPAVAMSPPAPTSYRSFFFGHLQRIKLFSQLTVMALRHLIRWPVRTFLTALGTSMSVALLITSLFSYDSIDFMIDAIFFQADRQDATLTFSQELAPDALYAVAALPGVLKAEPFRQTAVKLRNDHRELRMSIVGVPEEADLSRILDLDLNPMSAPSAGLVLSERVAEKLHLKPGDFVEVELLERDGRTVQIEIGALAGGPATSPDAAGPSLTGAVSVSGLAQSYVGLTAYMRSQALDRLLRDGPRVSGARILVDSDALPELYAEVKETPAIAGIALQGMARQRFRETIEQNITTSTAIYIALAVIITFGVIYNSARIQLSERARELASLRVFGFTRAEVSSVLLIELAVIVFMAQPLGWLLGYGLSWSVVQGFASDLFRIPLVVSAQTFAVSSLVVVAAALVSALIVRRRVDRLDLIRVLKTRE</sequence>
<feature type="domain" description="ABC3 transporter permease C-terminal" evidence="8">
    <location>
        <begin position="685"/>
        <end position="798"/>
    </location>
</feature>
<evidence type="ECO:0000256" key="2">
    <source>
        <dbReference type="ARBA" id="ARBA00005236"/>
    </source>
</evidence>
<evidence type="ECO:0000313" key="10">
    <source>
        <dbReference type="Proteomes" id="UP001151234"/>
    </source>
</evidence>
<dbReference type="InterPro" id="IPR003838">
    <property type="entry name" value="ABC3_permease_C"/>
</dbReference>
<keyword evidence="4 7" id="KW-0812">Transmembrane</keyword>
<dbReference type="Pfam" id="PF02687">
    <property type="entry name" value="FtsX"/>
    <property type="match status" value="2"/>
</dbReference>
<feature type="transmembrane region" description="Helical" evidence="7">
    <location>
        <begin position="20"/>
        <end position="40"/>
    </location>
</feature>
<evidence type="ECO:0000256" key="3">
    <source>
        <dbReference type="ARBA" id="ARBA00022475"/>
    </source>
</evidence>
<dbReference type="PANTHER" id="PTHR30489">
    <property type="entry name" value="LIPOPROTEIN-RELEASING SYSTEM TRANSMEMBRANE PROTEIN LOLE"/>
    <property type="match status" value="1"/>
</dbReference>
<feature type="transmembrane region" description="Helical" evidence="7">
    <location>
        <begin position="361"/>
        <end position="382"/>
    </location>
</feature>
<feature type="transmembrane region" description="Helical" evidence="7">
    <location>
        <begin position="313"/>
        <end position="336"/>
    </location>
</feature>
<dbReference type="PANTHER" id="PTHR30489:SF0">
    <property type="entry name" value="LIPOPROTEIN-RELEASING SYSTEM TRANSMEMBRANE PROTEIN LOLE"/>
    <property type="match status" value="1"/>
</dbReference>
<dbReference type="RefSeq" id="WP_267991364.1">
    <property type="nucleotide sequence ID" value="NZ_JAPJZI010000001.1"/>
</dbReference>
<evidence type="ECO:0000313" key="9">
    <source>
        <dbReference type="EMBL" id="MDA5399951.1"/>
    </source>
</evidence>
<evidence type="ECO:0000256" key="1">
    <source>
        <dbReference type="ARBA" id="ARBA00004651"/>
    </source>
</evidence>
<evidence type="ECO:0000259" key="8">
    <source>
        <dbReference type="Pfam" id="PF02687"/>
    </source>
</evidence>
<dbReference type="EMBL" id="JAPJZI010000001">
    <property type="protein sequence ID" value="MDA5399951.1"/>
    <property type="molecule type" value="Genomic_DNA"/>
</dbReference>
<protein>
    <submittedName>
        <fullName evidence="9">FtsX-like permease family protein</fullName>
    </submittedName>
</protein>
<comment type="subcellular location">
    <subcellularLocation>
        <location evidence="1">Cell membrane</location>
        <topology evidence="1">Multi-pass membrane protein</topology>
    </subcellularLocation>
</comment>
<gene>
    <name evidence="9" type="ORF">OQ273_15315</name>
</gene>
<dbReference type="GO" id="GO:0098797">
    <property type="term" value="C:plasma membrane protein complex"/>
    <property type="evidence" value="ECO:0007669"/>
    <property type="project" value="TreeGrafter"/>
</dbReference>
<proteinExistence type="inferred from homology"/>
<accession>A0A9X3UKB2</accession>
<comment type="similarity">
    <text evidence="2">Belongs to the ABC-4 integral membrane protein family. LolC/E subfamily.</text>
</comment>
<dbReference type="GO" id="GO:0044874">
    <property type="term" value="P:lipoprotein localization to outer membrane"/>
    <property type="evidence" value="ECO:0007669"/>
    <property type="project" value="TreeGrafter"/>
</dbReference>
<dbReference type="AlphaFoldDB" id="A0A9X3UKB2"/>
<evidence type="ECO:0000256" key="7">
    <source>
        <dbReference type="SAM" id="Phobius"/>
    </source>
</evidence>
<reference evidence="9" key="1">
    <citation type="submission" date="2022-11" db="EMBL/GenBank/DDBJ databases">
        <title>Draft genome sequence of Hoeflea poritis E7-10 and Hoeflea prorocentri PM5-8, separated from scleractinian coral Porites lutea and marine dinoflagellate.</title>
        <authorList>
            <person name="Zhang G."/>
            <person name="Wei Q."/>
            <person name="Cai L."/>
        </authorList>
    </citation>
    <scope>NUCLEOTIDE SEQUENCE</scope>
    <source>
        <strain evidence="9">PM5-8</strain>
    </source>
</reference>
<dbReference type="Proteomes" id="UP001151234">
    <property type="component" value="Unassembled WGS sequence"/>
</dbReference>
<evidence type="ECO:0000256" key="5">
    <source>
        <dbReference type="ARBA" id="ARBA00022989"/>
    </source>
</evidence>
<name>A0A9X3UKB2_9HYPH</name>
<dbReference type="PROSITE" id="PS51257">
    <property type="entry name" value="PROKAR_LIPOPROTEIN"/>
    <property type="match status" value="1"/>
</dbReference>
<keyword evidence="6 7" id="KW-0472">Membrane</keyword>
<feature type="transmembrane region" description="Helical" evidence="7">
    <location>
        <begin position="769"/>
        <end position="794"/>
    </location>
</feature>
<evidence type="ECO:0000256" key="6">
    <source>
        <dbReference type="ARBA" id="ARBA00023136"/>
    </source>
</evidence>
<evidence type="ECO:0000256" key="4">
    <source>
        <dbReference type="ARBA" id="ARBA00022692"/>
    </source>
</evidence>
<keyword evidence="3" id="KW-1003">Cell membrane</keyword>
<feature type="domain" description="ABC3 transporter permease C-terminal" evidence="8">
    <location>
        <begin position="270"/>
        <end position="378"/>
    </location>
</feature>
<feature type="transmembrane region" description="Helical" evidence="7">
    <location>
        <begin position="729"/>
        <end position="749"/>
    </location>
</feature>
<feature type="transmembrane region" description="Helical" evidence="7">
    <location>
        <begin position="434"/>
        <end position="454"/>
    </location>
</feature>
<keyword evidence="5 7" id="KW-1133">Transmembrane helix</keyword>
<organism evidence="9 10">
    <name type="scientific">Hoeflea prorocentri</name>
    <dbReference type="NCBI Taxonomy" id="1922333"/>
    <lineage>
        <taxon>Bacteria</taxon>
        <taxon>Pseudomonadati</taxon>
        <taxon>Pseudomonadota</taxon>
        <taxon>Alphaproteobacteria</taxon>
        <taxon>Hyphomicrobiales</taxon>
        <taxon>Rhizobiaceae</taxon>
        <taxon>Hoeflea</taxon>
    </lineage>
</organism>